<keyword evidence="3" id="KW-0520">NAD</keyword>
<dbReference type="InterPro" id="IPR035897">
    <property type="entry name" value="Toll_tir_struct_dom_sf"/>
</dbReference>
<dbReference type="Gene3D" id="3.40.220.10">
    <property type="entry name" value="Leucine Aminopeptidase, subunit E, domain 1"/>
    <property type="match status" value="1"/>
</dbReference>
<dbReference type="InterPro" id="IPR000157">
    <property type="entry name" value="TIR_dom"/>
</dbReference>
<sequence length="829" mass="94332">MADDPDTESSLRHASSIIVKTADGDREIQLLFGDITKLSVQEKVDVIMVSAFPGDYIPCQRSLIGALKRNLDISVKHLARDKEEDLRANFHCWWSKLLPSHLPYRRLLCFERTMKSTGHPAALVGDVFRCLVAVFNNKESTVIAPLLASGVQSFDPKMMLKAMLDAAVNWIKAGLPMSCLKLVVFAHRPDEINLEKHELWNVFESLKKKYETVTMMPEEPQIRYDIYLSYSIEDEDKVKQIEGVLKEEKKDIRIFSQVQALREDQVWQQEIYEVMITCVRVVTFLSPAFLASPECLEKYNLAVCCNRKTARHLLAPFYIESIPTFPTYMCLVQYMDFRTIDTKPQSVVQGCKTFVSLLSAKDITGQQNHQQAHTNYDYDVFISYSHKNTDKANFFLNTLTRLNPHLRIFYDRNELKAGTSWQQMLYHSVDGSKCVIALFSPTYLTSAVCTEEYNLALLKHMGEAIDAMGDAFQSVAIAICKSVVSWLKTEEMNDLVFNKVPVPLNVSKILETRRLHYFKERLELYNNQTKAKYNEKSEQPQSDSKENDPPKAEKTSPEEAAAVGIDVALSYTESEEQYGQALKKMLHLKAPWVKVSKKSQSKAEGSASAELTAIDSAKVVVTFLSPSYLESSIQVEELQLALFRQRAAKEAHILYPIHILPLPRKPCYLHVVPCELALYDLLWRNQLEKKMKRNDYGMIDWDASVPYFGLDLQTVERYVKGKNPLKRVADEEMLALSLACNDIVDILSQKSTGQTHPVIANITQLDMENVDTLKNTVHDKIPQEMIMKEIPVMAEPENNTEKKVHFKSAATAVEVVNTATKKSRTCCVS</sequence>
<protein>
    <recommendedName>
        <fullName evidence="1">ADP-ribosyl cyclase/cyclic ADP-ribose hydrolase</fullName>
        <ecNumber evidence="1">3.2.2.6</ecNumber>
    </recommendedName>
</protein>
<dbReference type="SUPFAM" id="SSF52200">
    <property type="entry name" value="Toll/Interleukin receptor TIR domain"/>
    <property type="match status" value="3"/>
</dbReference>
<dbReference type="RefSeq" id="XP_013419885.1">
    <property type="nucleotide sequence ID" value="XM_013564431.1"/>
</dbReference>
<accession>A0A1S3KB74</accession>
<dbReference type="Pfam" id="PF13676">
    <property type="entry name" value="TIR_2"/>
    <property type="match status" value="2"/>
</dbReference>
<dbReference type="PROSITE" id="PS50104">
    <property type="entry name" value="TIR"/>
    <property type="match status" value="2"/>
</dbReference>
<organism evidence="7 8">
    <name type="scientific">Lingula anatina</name>
    <name type="common">Brachiopod</name>
    <name type="synonym">Lingula unguis</name>
    <dbReference type="NCBI Taxonomy" id="7574"/>
    <lineage>
        <taxon>Eukaryota</taxon>
        <taxon>Metazoa</taxon>
        <taxon>Spiralia</taxon>
        <taxon>Lophotrochozoa</taxon>
        <taxon>Brachiopoda</taxon>
        <taxon>Linguliformea</taxon>
        <taxon>Lingulata</taxon>
        <taxon>Lingulida</taxon>
        <taxon>Linguloidea</taxon>
        <taxon>Lingulidae</taxon>
        <taxon>Lingula</taxon>
    </lineage>
</organism>
<dbReference type="OrthoDB" id="10037120at2759"/>
<dbReference type="GeneID" id="106180448"/>
<evidence type="ECO:0000259" key="6">
    <source>
        <dbReference type="PROSITE" id="PS50104"/>
    </source>
</evidence>
<keyword evidence="2" id="KW-0378">Hydrolase</keyword>
<feature type="compositionally biased region" description="Basic and acidic residues" evidence="5">
    <location>
        <begin position="532"/>
        <end position="557"/>
    </location>
</feature>
<gene>
    <name evidence="8" type="primary">LOC106180448</name>
</gene>
<feature type="domain" description="TIR" evidence="6">
    <location>
        <begin position="376"/>
        <end position="504"/>
    </location>
</feature>
<comment type="catalytic activity">
    <reaction evidence="4">
        <text>NAD(+) + H2O = ADP-D-ribose + nicotinamide + H(+)</text>
        <dbReference type="Rhea" id="RHEA:16301"/>
        <dbReference type="ChEBI" id="CHEBI:15377"/>
        <dbReference type="ChEBI" id="CHEBI:15378"/>
        <dbReference type="ChEBI" id="CHEBI:17154"/>
        <dbReference type="ChEBI" id="CHEBI:57540"/>
        <dbReference type="ChEBI" id="CHEBI:57967"/>
        <dbReference type="EC" id="3.2.2.6"/>
    </reaction>
    <physiologicalReaction direction="left-to-right" evidence="4">
        <dbReference type="Rhea" id="RHEA:16302"/>
    </physiologicalReaction>
</comment>
<dbReference type="PANTHER" id="PTHR32009">
    <property type="entry name" value="TMV RESISTANCE PROTEIN N-LIKE"/>
    <property type="match status" value="1"/>
</dbReference>
<evidence type="ECO:0000256" key="4">
    <source>
        <dbReference type="ARBA" id="ARBA00047304"/>
    </source>
</evidence>
<feature type="region of interest" description="Disordered" evidence="5">
    <location>
        <begin position="531"/>
        <end position="559"/>
    </location>
</feature>
<evidence type="ECO:0000256" key="2">
    <source>
        <dbReference type="ARBA" id="ARBA00022801"/>
    </source>
</evidence>
<dbReference type="PANTHER" id="PTHR32009:SF39">
    <property type="entry name" value="TIR DOMAIN-CONTAINING PROTEIN"/>
    <property type="match status" value="1"/>
</dbReference>
<name>A0A1S3KB74_LINAN</name>
<evidence type="ECO:0000256" key="1">
    <source>
        <dbReference type="ARBA" id="ARBA00011982"/>
    </source>
</evidence>
<keyword evidence="7" id="KW-1185">Reference proteome</keyword>
<dbReference type="Gene3D" id="3.40.50.10140">
    <property type="entry name" value="Toll/interleukin-1 receptor homology (TIR) domain"/>
    <property type="match status" value="3"/>
</dbReference>
<evidence type="ECO:0000313" key="7">
    <source>
        <dbReference type="Proteomes" id="UP000085678"/>
    </source>
</evidence>
<dbReference type="EC" id="3.2.2.6" evidence="1"/>
<evidence type="ECO:0000256" key="3">
    <source>
        <dbReference type="ARBA" id="ARBA00023027"/>
    </source>
</evidence>
<dbReference type="InParanoid" id="A0A1S3KB74"/>
<reference evidence="8" key="1">
    <citation type="submission" date="2025-08" db="UniProtKB">
        <authorList>
            <consortium name="RefSeq"/>
        </authorList>
    </citation>
    <scope>IDENTIFICATION</scope>
    <source>
        <tissue evidence="8">Gonads</tissue>
    </source>
</reference>
<proteinExistence type="predicted"/>
<dbReference type="Proteomes" id="UP000085678">
    <property type="component" value="Unplaced"/>
</dbReference>
<feature type="domain" description="TIR" evidence="6">
    <location>
        <begin position="222"/>
        <end position="359"/>
    </location>
</feature>
<dbReference type="InterPro" id="IPR043472">
    <property type="entry name" value="Macro_dom-like"/>
</dbReference>
<dbReference type="KEGG" id="lak:106180448"/>
<evidence type="ECO:0000313" key="8">
    <source>
        <dbReference type="RefSeq" id="XP_013419885.1"/>
    </source>
</evidence>
<dbReference type="SUPFAM" id="SSF52949">
    <property type="entry name" value="Macro domain-like"/>
    <property type="match status" value="1"/>
</dbReference>
<dbReference type="AlphaFoldDB" id="A0A1S3KB74"/>
<dbReference type="GO" id="GO:0007165">
    <property type="term" value="P:signal transduction"/>
    <property type="evidence" value="ECO:0007669"/>
    <property type="project" value="InterPro"/>
</dbReference>
<dbReference type="GO" id="GO:0061809">
    <property type="term" value="F:NAD+ nucleosidase activity, cyclic ADP-ribose generating"/>
    <property type="evidence" value="ECO:0007669"/>
    <property type="project" value="UniProtKB-EC"/>
</dbReference>
<evidence type="ECO:0000256" key="5">
    <source>
        <dbReference type="SAM" id="MobiDB-lite"/>
    </source>
</evidence>